<keyword evidence="4" id="KW-1185">Reference proteome</keyword>
<evidence type="ECO:0000256" key="2">
    <source>
        <dbReference type="SAM" id="SignalP"/>
    </source>
</evidence>
<dbReference type="GO" id="GO:0042578">
    <property type="term" value="F:phosphoric ester hydrolase activity"/>
    <property type="evidence" value="ECO:0007669"/>
    <property type="project" value="UniProtKB-ARBA"/>
</dbReference>
<reference evidence="3 4" key="1">
    <citation type="submission" date="2016-07" db="EMBL/GenBank/DDBJ databases">
        <title>Pervasive Adenine N6-methylation of Active Genes in Fungi.</title>
        <authorList>
            <consortium name="DOE Joint Genome Institute"/>
            <person name="Mondo S.J."/>
            <person name="Dannebaum R.O."/>
            <person name="Kuo R.C."/>
            <person name="Labutti K."/>
            <person name="Haridas S."/>
            <person name="Kuo A."/>
            <person name="Salamov A."/>
            <person name="Ahrendt S.R."/>
            <person name="Lipzen A."/>
            <person name="Sullivan W."/>
            <person name="Andreopoulos W.B."/>
            <person name="Clum A."/>
            <person name="Lindquist E."/>
            <person name="Daum C."/>
            <person name="Ramamoorthy G.K."/>
            <person name="Gryganskyi A."/>
            <person name="Culley D."/>
            <person name="Magnuson J.K."/>
            <person name="James T.Y."/>
            <person name="O'Malley M.A."/>
            <person name="Stajich J.E."/>
            <person name="Spatafora J.W."/>
            <person name="Visel A."/>
            <person name="Grigoriev I.V."/>
        </authorList>
    </citation>
    <scope>NUCLEOTIDE SEQUENCE [LARGE SCALE GENOMIC DNA]</scope>
    <source>
        <strain evidence="3 4">NRRL 3301</strain>
    </source>
</reference>
<dbReference type="Pfam" id="PF04185">
    <property type="entry name" value="Phosphoesterase"/>
    <property type="match status" value="1"/>
</dbReference>
<dbReference type="AlphaFoldDB" id="A0A1X2G4W4"/>
<dbReference type="STRING" id="101127.A0A1X2G4W4"/>
<dbReference type="InterPro" id="IPR007312">
    <property type="entry name" value="Phosphoesterase"/>
</dbReference>
<keyword evidence="1" id="KW-0378">Hydrolase</keyword>
<dbReference type="OrthoDB" id="5135119at2759"/>
<evidence type="ECO:0000313" key="3">
    <source>
        <dbReference type="EMBL" id="ORX45100.1"/>
    </source>
</evidence>
<proteinExistence type="predicted"/>
<feature type="chain" id="PRO_5013344232" evidence="2">
    <location>
        <begin position="22"/>
        <end position="610"/>
    </location>
</feature>
<comment type="caution">
    <text evidence="3">The sequence shown here is derived from an EMBL/GenBank/DDBJ whole genome shotgun (WGS) entry which is preliminary data.</text>
</comment>
<protein>
    <submittedName>
        <fullName evidence="3">Phosphoesterase-domain-containing protein</fullName>
    </submittedName>
</protein>
<name>A0A1X2G4W4_9FUNG</name>
<accession>A0A1X2G4W4</accession>
<organism evidence="3 4">
    <name type="scientific">Hesseltinella vesiculosa</name>
    <dbReference type="NCBI Taxonomy" id="101127"/>
    <lineage>
        <taxon>Eukaryota</taxon>
        <taxon>Fungi</taxon>
        <taxon>Fungi incertae sedis</taxon>
        <taxon>Mucoromycota</taxon>
        <taxon>Mucoromycotina</taxon>
        <taxon>Mucoromycetes</taxon>
        <taxon>Mucorales</taxon>
        <taxon>Cunninghamellaceae</taxon>
        <taxon>Hesseltinella</taxon>
    </lineage>
</organism>
<dbReference type="Proteomes" id="UP000242146">
    <property type="component" value="Unassembled WGS sequence"/>
</dbReference>
<feature type="signal peptide" evidence="2">
    <location>
        <begin position="1"/>
        <end position="21"/>
    </location>
</feature>
<dbReference type="InterPro" id="IPR017850">
    <property type="entry name" value="Alkaline_phosphatase_core_sf"/>
</dbReference>
<gene>
    <name evidence="3" type="ORF">DM01DRAFT_1349515</name>
</gene>
<dbReference type="PANTHER" id="PTHR31956:SF1">
    <property type="entry name" value="NON-SPECIFIC PHOSPHOLIPASE C1"/>
    <property type="match status" value="1"/>
</dbReference>
<evidence type="ECO:0000313" key="4">
    <source>
        <dbReference type="Proteomes" id="UP000242146"/>
    </source>
</evidence>
<dbReference type="CDD" id="cd16014">
    <property type="entry name" value="PLC"/>
    <property type="match status" value="1"/>
</dbReference>
<evidence type="ECO:0000256" key="1">
    <source>
        <dbReference type="ARBA" id="ARBA00022801"/>
    </source>
</evidence>
<dbReference type="PANTHER" id="PTHR31956">
    <property type="entry name" value="NON-SPECIFIC PHOSPHOLIPASE C4-RELATED"/>
    <property type="match status" value="1"/>
</dbReference>
<dbReference type="Gene3D" id="3.40.720.10">
    <property type="entry name" value="Alkaline Phosphatase, subunit A"/>
    <property type="match status" value="2"/>
</dbReference>
<sequence length="610" mass="67088">MKIQAAIAALAVMGSSLCALANPVSRDSSQREAGLDKIKHVVLFMQENRSFDHYFGTSYGTRNFQDPNVGIQKNGLNLFYQPDSSSTDVKNGTKYLLPYRLGGKRAGCTEGGSNAWTENHSAWNNGTNDNWTAGNSPGSMGYLTRDEIIFLYALTDAFAVADGYHQSVIGPTEPNRLVWMSGTNAADGRVVTNNIEIPGMTWETYPEVLTKANITWQVFEDLDNFDDNSLLWFEYWRWKASLEERKKGILPIGLSTFYDRAKAGTLPQVSIIIAPRELSEHPDNVPAAGHWLQEQVYNAVTSSPSYNETALIISYDENGGFYDHVIPPVPPTSEWVLNPPVPNGLGSRVPFIVVSPWTRGASVYTELLDHTSQLKFLEQWIGYDSNGTLIAPCNNIDDWHRQTTGDLVSIFDFDHPDYTTPAMPVMDKPSSILGVWTSTESCELQLTAPKTKPPYGNQTYPQVEKGTRQVRGHILEGRTYTLTQGSLNSGATVVQATSANSLVVGSITSSDTASTTWTDTSYFIVHQIQGQDQYLIESAAQPGQCLSVKAKQVALAPCQTASSFAFDYQASGAQHLIKDTGSGFYITTQRNALTLTQSPSSSWSVYSVSH</sequence>
<keyword evidence="2" id="KW-0732">Signal</keyword>
<dbReference type="EMBL" id="MCGT01000044">
    <property type="protein sequence ID" value="ORX45100.1"/>
    <property type="molecule type" value="Genomic_DNA"/>
</dbReference>